<feature type="compositionally biased region" description="Polar residues" evidence="1">
    <location>
        <begin position="13"/>
        <end position="34"/>
    </location>
</feature>
<dbReference type="EMBL" id="JARIHO010000001">
    <property type="protein sequence ID" value="KAJ7368917.1"/>
    <property type="molecule type" value="Genomic_DNA"/>
</dbReference>
<evidence type="ECO:0000313" key="2">
    <source>
        <dbReference type="EMBL" id="KAJ7368917.1"/>
    </source>
</evidence>
<organism evidence="2 3">
    <name type="scientific">Mycena albidolilacea</name>
    <dbReference type="NCBI Taxonomy" id="1033008"/>
    <lineage>
        <taxon>Eukaryota</taxon>
        <taxon>Fungi</taxon>
        <taxon>Dikarya</taxon>
        <taxon>Basidiomycota</taxon>
        <taxon>Agaricomycotina</taxon>
        <taxon>Agaricomycetes</taxon>
        <taxon>Agaricomycetidae</taxon>
        <taxon>Agaricales</taxon>
        <taxon>Marasmiineae</taxon>
        <taxon>Mycenaceae</taxon>
        <taxon>Mycena</taxon>
    </lineage>
</organism>
<proteinExistence type="predicted"/>
<evidence type="ECO:0000256" key="1">
    <source>
        <dbReference type="SAM" id="MobiDB-lite"/>
    </source>
</evidence>
<reference evidence="2" key="1">
    <citation type="submission" date="2023-03" db="EMBL/GenBank/DDBJ databases">
        <title>Massive genome expansion in bonnet fungi (Mycena s.s.) driven by repeated elements and novel gene families across ecological guilds.</title>
        <authorList>
            <consortium name="Lawrence Berkeley National Laboratory"/>
            <person name="Harder C.B."/>
            <person name="Miyauchi S."/>
            <person name="Viragh M."/>
            <person name="Kuo A."/>
            <person name="Thoen E."/>
            <person name="Andreopoulos B."/>
            <person name="Lu D."/>
            <person name="Skrede I."/>
            <person name="Drula E."/>
            <person name="Henrissat B."/>
            <person name="Morin E."/>
            <person name="Kohler A."/>
            <person name="Barry K."/>
            <person name="LaButti K."/>
            <person name="Morin E."/>
            <person name="Salamov A."/>
            <person name="Lipzen A."/>
            <person name="Mereny Z."/>
            <person name="Hegedus B."/>
            <person name="Baldrian P."/>
            <person name="Stursova M."/>
            <person name="Weitz H."/>
            <person name="Taylor A."/>
            <person name="Grigoriev I.V."/>
            <person name="Nagy L.G."/>
            <person name="Martin F."/>
            <person name="Kauserud H."/>
        </authorList>
    </citation>
    <scope>NUCLEOTIDE SEQUENCE</scope>
    <source>
        <strain evidence="2">CBHHK002</strain>
    </source>
</reference>
<feature type="region of interest" description="Disordered" evidence="1">
    <location>
        <begin position="12"/>
        <end position="41"/>
    </location>
</feature>
<evidence type="ECO:0000313" key="3">
    <source>
        <dbReference type="Proteomes" id="UP001218218"/>
    </source>
</evidence>
<accession>A0AAD7F4U9</accession>
<name>A0AAD7F4U9_9AGAR</name>
<gene>
    <name evidence="2" type="ORF">DFH08DRAFT_832650</name>
</gene>
<comment type="caution">
    <text evidence="2">The sequence shown here is derived from an EMBL/GenBank/DDBJ whole genome shotgun (WGS) entry which is preliminary data.</text>
</comment>
<protein>
    <submittedName>
        <fullName evidence="2">Uncharacterized protein</fullName>
    </submittedName>
</protein>
<keyword evidence="3" id="KW-1185">Reference proteome</keyword>
<dbReference type="AlphaFoldDB" id="A0AAD7F4U9"/>
<dbReference type="Proteomes" id="UP001218218">
    <property type="component" value="Unassembled WGS sequence"/>
</dbReference>
<sequence length="451" mass="48507">MSVWGDRWMAAVQPSTAGSQQGEIQPNGTYTASRSPPRPYRKTTPLQLSPVVMESSSSHHLSSDFASDFGLFDDNSTLLPPTQGSHSQSFDDMFLFESPFCLDGGESFPDLSNAVAGPSSLAYTALDFNAETRSCLSDAPHPPTFSSVHLPSFTPSPFSSAILDLFPESHLVSDPHPAPAPGTYPNHGTFSDWMPPPAIPPIDDVPRFMDELPTYNSPLSYSAPSQNAPEIVTAAWSSNIHHQTMPLVGGGYSTPPMSILPTYSGYHSPHSVPGNPPPFYHRSGSGSPLAVYSGQSPQYYPPSDPSLSPLVTRTASSGSVASLFPVDNYSPHTSSEMFSRTMPGLEYDYRDFEYSNHFSSPHSGAFTGSPNCVSEGLEMCYVGNGSRTSTIPVPFRSTLPLARANHPSPHMGAFTSSPNSGGLESYLSSVSRTSILVPFHTPPFHSGNYIW</sequence>